<dbReference type="EMBL" id="JAHQIW010007321">
    <property type="protein sequence ID" value="KAJ1373668.1"/>
    <property type="molecule type" value="Genomic_DNA"/>
</dbReference>
<gene>
    <name evidence="1" type="ORF">KIN20_036137</name>
</gene>
<reference evidence="1" key="1">
    <citation type="submission" date="2021-06" db="EMBL/GenBank/DDBJ databases">
        <title>Parelaphostrongylus tenuis whole genome reference sequence.</title>
        <authorList>
            <person name="Garwood T.J."/>
            <person name="Larsen P.A."/>
            <person name="Fountain-Jones N.M."/>
            <person name="Garbe J.R."/>
            <person name="Macchietto M.G."/>
            <person name="Kania S.A."/>
            <person name="Gerhold R.W."/>
            <person name="Richards J.E."/>
            <person name="Wolf T.M."/>
        </authorList>
    </citation>
    <scope>NUCLEOTIDE SEQUENCE</scope>
    <source>
        <strain evidence="1">MNPRO001-30</strain>
        <tissue evidence="1">Meninges</tissue>
    </source>
</reference>
<proteinExistence type="predicted"/>
<name>A0AAD5RCT3_PARTN</name>
<comment type="caution">
    <text evidence="1">The sequence shown here is derived from an EMBL/GenBank/DDBJ whole genome shotgun (WGS) entry which is preliminary data.</text>
</comment>
<organism evidence="1 2">
    <name type="scientific">Parelaphostrongylus tenuis</name>
    <name type="common">Meningeal worm</name>
    <dbReference type="NCBI Taxonomy" id="148309"/>
    <lineage>
        <taxon>Eukaryota</taxon>
        <taxon>Metazoa</taxon>
        <taxon>Ecdysozoa</taxon>
        <taxon>Nematoda</taxon>
        <taxon>Chromadorea</taxon>
        <taxon>Rhabditida</taxon>
        <taxon>Rhabditina</taxon>
        <taxon>Rhabditomorpha</taxon>
        <taxon>Strongyloidea</taxon>
        <taxon>Metastrongylidae</taxon>
        <taxon>Parelaphostrongylus</taxon>
    </lineage>
</organism>
<sequence length="278" mass="32221">MCRNVGAFLWGQDCYGAFMLKKFIYEKYHQRDQNFDKESPCLERRSTPTAASTSPVEEIIQEFRMLQSWESQAASVPLMILLAEKRDAALYFKRRRYDQLVNKSENLEFFECGNSAKLRFLVRRNPKIFTNDELVEANQMKNGESQCVMAGNRRRYKIEEDINTKLKKESIAMTHYIPDFNKVYVFGRRESAVVGTIVSSCEVVATSEMEVGITFVITVQYGQLKRGILQGASAFCNIHEEVKMFKPQLKQHKECLANYATMSMRPQTECKDCWYPAP</sequence>
<dbReference type="Proteomes" id="UP001196413">
    <property type="component" value="Unassembled WGS sequence"/>
</dbReference>
<dbReference type="AlphaFoldDB" id="A0AAD5RCT3"/>
<keyword evidence="2" id="KW-1185">Reference proteome</keyword>
<accession>A0AAD5RCT3</accession>
<evidence type="ECO:0000313" key="2">
    <source>
        <dbReference type="Proteomes" id="UP001196413"/>
    </source>
</evidence>
<protein>
    <submittedName>
        <fullName evidence="1">Uncharacterized protein</fullName>
    </submittedName>
</protein>
<evidence type="ECO:0000313" key="1">
    <source>
        <dbReference type="EMBL" id="KAJ1373668.1"/>
    </source>
</evidence>